<dbReference type="KEGG" id="sbae:DSM104329_00513"/>
<proteinExistence type="predicted"/>
<reference evidence="2" key="1">
    <citation type="journal article" date="2022" name="Int. J. Syst. Evol. Microbiol.">
        <title>Pseudomonas aegrilactucae sp. nov. and Pseudomonas morbosilactucae sp. nov., pathogens causing bacterial rot of lettuce in Japan.</title>
        <authorList>
            <person name="Sawada H."/>
            <person name="Fujikawa T."/>
            <person name="Satou M."/>
        </authorList>
    </citation>
    <scope>NUCLEOTIDE SEQUENCE</scope>
    <source>
        <strain evidence="2">0166_1</strain>
    </source>
</reference>
<dbReference type="RefSeq" id="WP_259313831.1">
    <property type="nucleotide sequence ID" value="NZ_CP087164.1"/>
</dbReference>
<gene>
    <name evidence="2" type="ORF">DSM104329_00513</name>
</gene>
<keyword evidence="3" id="KW-1185">Reference proteome</keyword>
<evidence type="ECO:0000256" key="1">
    <source>
        <dbReference type="SAM" id="MobiDB-lite"/>
    </source>
</evidence>
<dbReference type="EMBL" id="CP087164">
    <property type="protein sequence ID" value="UGS34141.1"/>
    <property type="molecule type" value="Genomic_DNA"/>
</dbReference>
<evidence type="ECO:0000313" key="2">
    <source>
        <dbReference type="EMBL" id="UGS34141.1"/>
    </source>
</evidence>
<dbReference type="Proteomes" id="UP001162834">
    <property type="component" value="Chromosome"/>
</dbReference>
<sequence>MGFMNQITKLAKSPQGKKALEEAQRLAKDPKTKEQLEGVRDKFASKGKKPKP</sequence>
<evidence type="ECO:0000313" key="3">
    <source>
        <dbReference type="Proteomes" id="UP001162834"/>
    </source>
</evidence>
<organism evidence="2 3">
    <name type="scientific">Capillimicrobium parvum</name>
    <dbReference type="NCBI Taxonomy" id="2884022"/>
    <lineage>
        <taxon>Bacteria</taxon>
        <taxon>Bacillati</taxon>
        <taxon>Actinomycetota</taxon>
        <taxon>Thermoleophilia</taxon>
        <taxon>Solirubrobacterales</taxon>
        <taxon>Capillimicrobiaceae</taxon>
        <taxon>Capillimicrobium</taxon>
    </lineage>
</organism>
<protein>
    <recommendedName>
        <fullName evidence="4">Antitoxin</fullName>
    </recommendedName>
</protein>
<feature type="compositionally biased region" description="Basic and acidic residues" evidence="1">
    <location>
        <begin position="18"/>
        <end position="44"/>
    </location>
</feature>
<name>A0A9E7BXS2_9ACTN</name>
<evidence type="ECO:0008006" key="4">
    <source>
        <dbReference type="Google" id="ProtNLM"/>
    </source>
</evidence>
<accession>A0A9E7BXS2</accession>
<feature type="region of interest" description="Disordered" evidence="1">
    <location>
        <begin position="1"/>
        <end position="52"/>
    </location>
</feature>
<dbReference type="AlphaFoldDB" id="A0A9E7BXS2"/>